<accession>A0A1I8B3V1</accession>
<evidence type="ECO:0000313" key="1">
    <source>
        <dbReference type="Proteomes" id="UP000095281"/>
    </source>
</evidence>
<evidence type="ECO:0000313" key="2">
    <source>
        <dbReference type="WBParaSite" id="MhA1_Contig1298.frz3.gene4"/>
    </source>
</evidence>
<name>A0A1I8B3V1_MELHA</name>
<dbReference type="Proteomes" id="UP000095281">
    <property type="component" value="Unplaced"/>
</dbReference>
<proteinExistence type="predicted"/>
<reference evidence="2" key="1">
    <citation type="submission" date="2016-11" db="UniProtKB">
        <authorList>
            <consortium name="WormBaseParasite"/>
        </authorList>
    </citation>
    <scope>IDENTIFICATION</scope>
</reference>
<keyword evidence="1" id="KW-1185">Reference proteome</keyword>
<sequence>MPKKFETDCVEGFVVAFTMLRAQRFNKERFNGQQYFGTPFEFEFIYSNNSKHIRFEKAIKKVDSFGRMQPGFQYEIKCIVTKPFVAFDSTKLCTVIADEHGNRADLYVSGTDLVNKLGTTNTSQMLLLKKCFVTINGAFLISTWQ</sequence>
<organism evidence="1 2">
    <name type="scientific">Meloidogyne hapla</name>
    <name type="common">Root-knot nematode worm</name>
    <dbReference type="NCBI Taxonomy" id="6305"/>
    <lineage>
        <taxon>Eukaryota</taxon>
        <taxon>Metazoa</taxon>
        <taxon>Ecdysozoa</taxon>
        <taxon>Nematoda</taxon>
        <taxon>Chromadorea</taxon>
        <taxon>Rhabditida</taxon>
        <taxon>Tylenchina</taxon>
        <taxon>Tylenchomorpha</taxon>
        <taxon>Tylenchoidea</taxon>
        <taxon>Meloidogynidae</taxon>
        <taxon>Meloidogyninae</taxon>
        <taxon>Meloidogyne</taxon>
    </lineage>
</organism>
<dbReference type="WBParaSite" id="MhA1_Contig1298.frz3.gene4">
    <property type="protein sequence ID" value="MhA1_Contig1298.frz3.gene4"/>
    <property type="gene ID" value="MhA1_Contig1298.frz3.gene4"/>
</dbReference>
<dbReference type="AlphaFoldDB" id="A0A1I8B3V1"/>
<protein>
    <submittedName>
        <fullName evidence="2">DUF3108 domain-containing protein</fullName>
    </submittedName>
</protein>